<accession>A0A6P1GR08</accession>
<evidence type="ECO:0000313" key="2">
    <source>
        <dbReference type="Proteomes" id="UP000464086"/>
    </source>
</evidence>
<keyword evidence="1" id="KW-0614">Plasmid</keyword>
<proteinExistence type="predicted"/>
<dbReference type="AlphaFoldDB" id="A0A6P1GR08"/>
<protein>
    <submittedName>
        <fullName evidence="1">Uncharacterized protein</fullName>
    </submittedName>
</protein>
<dbReference type="RefSeq" id="WP_159368197.1">
    <property type="nucleotide sequence ID" value="NZ_CP047219.1"/>
</dbReference>
<evidence type="ECO:0000313" key="1">
    <source>
        <dbReference type="EMBL" id="QHD70654.1"/>
    </source>
</evidence>
<name>A0A6P1GR08_SPHYA</name>
<geneLocation type="plasmid" evidence="1">
    <name>unnamed1</name>
</geneLocation>
<dbReference type="Proteomes" id="UP000464086">
    <property type="component" value="Plasmid unnamed1"/>
</dbReference>
<gene>
    <name evidence="1" type="ORF">GS397_26470</name>
</gene>
<dbReference type="EMBL" id="CP047219">
    <property type="protein sequence ID" value="QHD70654.1"/>
    <property type="molecule type" value="Genomic_DNA"/>
</dbReference>
<organism evidence="1 2">
    <name type="scientific">Sphingobium yanoikuyae</name>
    <name type="common">Sphingomonas yanoikuyae</name>
    <dbReference type="NCBI Taxonomy" id="13690"/>
    <lineage>
        <taxon>Bacteria</taxon>
        <taxon>Pseudomonadati</taxon>
        <taxon>Pseudomonadota</taxon>
        <taxon>Alphaproteobacteria</taxon>
        <taxon>Sphingomonadales</taxon>
        <taxon>Sphingomonadaceae</taxon>
        <taxon>Sphingobium</taxon>
    </lineage>
</organism>
<reference evidence="1 2" key="1">
    <citation type="submission" date="2019-12" db="EMBL/GenBank/DDBJ databases">
        <title>Functional and genomic insights into the Sphingobium yanoikuyae YC-JY1, a bacterium efficiently degrading bisphenol A.</title>
        <authorList>
            <person name="Jia Y."/>
            <person name="Li X."/>
            <person name="Wang J."/>
            <person name="Eltoukhy A."/>
            <person name="Lamraoui I."/>
            <person name="Yan Y."/>
        </authorList>
    </citation>
    <scope>NUCLEOTIDE SEQUENCE [LARGE SCALE GENOMIC DNA]</scope>
    <source>
        <strain evidence="1 2">YC-JY1</strain>
        <plasmid evidence="1 2">unnamed1</plasmid>
    </source>
</reference>
<sequence>MGIEKNTFRFDVSEFYFRLTTECVRLHSNICKSYTTINDVVNDRAADAINVAKKHPPEYIREHLRLIPTSGDIPIEIIIEETSATHIDSASKSISAAIGTSIEFADALSVIMFDFMYEANRTEVLSKIGLTLDEARSYRKLLKPDAPGSKTIN</sequence>